<evidence type="ECO:0000313" key="7">
    <source>
        <dbReference type="Proteomes" id="UP001589562"/>
    </source>
</evidence>
<dbReference type="InterPro" id="IPR027417">
    <property type="entry name" value="P-loop_NTPase"/>
</dbReference>
<accession>A0ABV5H817</accession>
<dbReference type="SMART" id="SM00382">
    <property type="entry name" value="AAA"/>
    <property type="match status" value="1"/>
</dbReference>
<comment type="similarity">
    <text evidence="1">Belongs to the ABC transporter superfamily.</text>
</comment>
<gene>
    <name evidence="6" type="ORF">ACFFVK_05390</name>
</gene>
<dbReference type="PANTHER" id="PTHR46743">
    <property type="entry name" value="TEICHOIC ACIDS EXPORT ATP-BINDING PROTEIN TAGH"/>
    <property type="match status" value="1"/>
</dbReference>
<dbReference type="InterPro" id="IPR003439">
    <property type="entry name" value="ABC_transporter-like_ATP-bd"/>
</dbReference>
<feature type="domain" description="ABC transporter" evidence="5">
    <location>
        <begin position="44"/>
        <end position="269"/>
    </location>
</feature>
<dbReference type="CDD" id="cd03220">
    <property type="entry name" value="ABC_KpsT_Wzt"/>
    <property type="match status" value="1"/>
</dbReference>
<proteinExistence type="inferred from homology"/>
<dbReference type="PROSITE" id="PS50893">
    <property type="entry name" value="ABC_TRANSPORTER_2"/>
    <property type="match status" value="1"/>
</dbReference>
<dbReference type="EMBL" id="JBHMFE010000009">
    <property type="protein sequence ID" value="MFB9108007.1"/>
    <property type="molecule type" value="Genomic_DNA"/>
</dbReference>
<sequence length="423" mass="47061">MKDIILKAENISKQYRLGQVGTGTLSHDLNRWWHQIRGKENPYLKIGDTNDRSTKGTSDYVWALQDINFEVERGEVLGIIGKNGAGKSTLLKILSKVTAPTTGSIKSRGRIASLLEVGTGFNGEMTGRENIFLNGAILGMTKKEISSKLEEIIEFSGCERYIDTPVKRYSSGMTVRLAFAVAAFLEPEVLVVDEVLAVGDAEFQKKAIGKMQDISKGEGRTVLFVSHNMAAVKGLCTRGLVLEHGKVVFEGGINESVGHYLKSDVEQLSWRGIDGDHTVQLIATEVFVESKSAVFMNFDTINITMSFILNENFNDLVIGLSIASVSKGPIIGMLYNDYNNYQKFEKGNYTISFAIPPYSLATGDYEVNFNMSIHNVKKFTSDKSKLTFSVLSESELGNKFYIQNHPEYNSVCRPNWFSYLKKL</sequence>
<dbReference type="Pfam" id="PF00005">
    <property type="entry name" value="ABC_tran"/>
    <property type="match status" value="1"/>
</dbReference>
<keyword evidence="3" id="KW-0547">Nucleotide-binding</keyword>
<organism evidence="6 7">
    <name type="scientific">Flavobacterium gyeonganense</name>
    <dbReference type="NCBI Taxonomy" id="1310418"/>
    <lineage>
        <taxon>Bacteria</taxon>
        <taxon>Pseudomonadati</taxon>
        <taxon>Bacteroidota</taxon>
        <taxon>Flavobacteriia</taxon>
        <taxon>Flavobacteriales</taxon>
        <taxon>Flavobacteriaceae</taxon>
        <taxon>Flavobacterium</taxon>
    </lineage>
</organism>
<dbReference type="Gene3D" id="2.70.50.60">
    <property type="entry name" value="abc- transporter (atp binding component) like domain"/>
    <property type="match status" value="1"/>
</dbReference>
<dbReference type="SUPFAM" id="SSF52540">
    <property type="entry name" value="P-loop containing nucleoside triphosphate hydrolases"/>
    <property type="match status" value="1"/>
</dbReference>
<dbReference type="RefSeq" id="WP_278011108.1">
    <property type="nucleotide sequence ID" value="NZ_CP121112.1"/>
</dbReference>
<dbReference type="InterPro" id="IPR003593">
    <property type="entry name" value="AAA+_ATPase"/>
</dbReference>
<protein>
    <submittedName>
        <fullName evidence="6">Polysaccharide ABC transporter ATP-binding protein</fullName>
    </submittedName>
</protein>
<evidence type="ECO:0000256" key="2">
    <source>
        <dbReference type="ARBA" id="ARBA00022448"/>
    </source>
</evidence>
<dbReference type="Proteomes" id="UP001589562">
    <property type="component" value="Unassembled WGS sequence"/>
</dbReference>
<keyword evidence="2" id="KW-0813">Transport</keyword>
<dbReference type="PANTHER" id="PTHR46743:SF2">
    <property type="entry name" value="TEICHOIC ACIDS EXPORT ATP-BINDING PROTEIN TAGH"/>
    <property type="match status" value="1"/>
</dbReference>
<dbReference type="Gene3D" id="3.40.50.300">
    <property type="entry name" value="P-loop containing nucleotide triphosphate hydrolases"/>
    <property type="match status" value="1"/>
</dbReference>
<dbReference type="InterPro" id="IPR050683">
    <property type="entry name" value="Bact_Polysacc_Export_ATP-bd"/>
</dbReference>
<keyword evidence="7" id="KW-1185">Reference proteome</keyword>
<evidence type="ECO:0000256" key="4">
    <source>
        <dbReference type="ARBA" id="ARBA00022840"/>
    </source>
</evidence>
<comment type="caution">
    <text evidence="6">The sequence shown here is derived from an EMBL/GenBank/DDBJ whole genome shotgun (WGS) entry which is preliminary data.</text>
</comment>
<dbReference type="GO" id="GO:0005524">
    <property type="term" value="F:ATP binding"/>
    <property type="evidence" value="ECO:0007669"/>
    <property type="project" value="UniProtKB-KW"/>
</dbReference>
<name>A0ABV5H817_9FLAO</name>
<evidence type="ECO:0000256" key="1">
    <source>
        <dbReference type="ARBA" id="ARBA00005417"/>
    </source>
</evidence>
<reference evidence="6 7" key="1">
    <citation type="submission" date="2024-09" db="EMBL/GenBank/DDBJ databases">
        <authorList>
            <person name="Sun Q."/>
            <person name="Mori K."/>
        </authorList>
    </citation>
    <scope>NUCLEOTIDE SEQUENCE [LARGE SCALE GENOMIC DNA]</scope>
    <source>
        <strain evidence="6 7">CECT 8365</strain>
    </source>
</reference>
<dbReference type="InterPro" id="IPR015860">
    <property type="entry name" value="ABC_transpr_TagH-like"/>
</dbReference>
<keyword evidence="4 6" id="KW-0067">ATP-binding</keyword>
<evidence type="ECO:0000256" key="3">
    <source>
        <dbReference type="ARBA" id="ARBA00022741"/>
    </source>
</evidence>
<evidence type="ECO:0000259" key="5">
    <source>
        <dbReference type="PROSITE" id="PS50893"/>
    </source>
</evidence>
<evidence type="ECO:0000313" key="6">
    <source>
        <dbReference type="EMBL" id="MFB9108007.1"/>
    </source>
</evidence>